<keyword evidence="2" id="KW-1185">Reference proteome</keyword>
<dbReference type="Proteomes" id="UP001153620">
    <property type="component" value="Chromosome 1"/>
</dbReference>
<accession>A0A9N9WLL8</accession>
<organism evidence="1 2">
    <name type="scientific">Chironomus riparius</name>
    <dbReference type="NCBI Taxonomy" id="315576"/>
    <lineage>
        <taxon>Eukaryota</taxon>
        <taxon>Metazoa</taxon>
        <taxon>Ecdysozoa</taxon>
        <taxon>Arthropoda</taxon>
        <taxon>Hexapoda</taxon>
        <taxon>Insecta</taxon>
        <taxon>Pterygota</taxon>
        <taxon>Neoptera</taxon>
        <taxon>Endopterygota</taxon>
        <taxon>Diptera</taxon>
        <taxon>Nematocera</taxon>
        <taxon>Chironomoidea</taxon>
        <taxon>Chironomidae</taxon>
        <taxon>Chironominae</taxon>
        <taxon>Chironomus</taxon>
    </lineage>
</organism>
<dbReference type="EMBL" id="OU895877">
    <property type="protein sequence ID" value="CAG9800353.1"/>
    <property type="molecule type" value="Genomic_DNA"/>
</dbReference>
<name>A0A9N9WLL8_9DIPT</name>
<reference evidence="1" key="2">
    <citation type="submission" date="2022-10" db="EMBL/GenBank/DDBJ databases">
        <authorList>
            <consortium name="ENA_rothamsted_submissions"/>
            <consortium name="culmorum"/>
            <person name="King R."/>
        </authorList>
    </citation>
    <scope>NUCLEOTIDE SEQUENCE</scope>
</reference>
<reference evidence="1" key="1">
    <citation type="submission" date="2022-01" db="EMBL/GenBank/DDBJ databases">
        <authorList>
            <person name="King R."/>
        </authorList>
    </citation>
    <scope>NUCLEOTIDE SEQUENCE</scope>
</reference>
<protein>
    <submittedName>
        <fullName evidence="1">Uncharacterized protein</fullName>
    </submittedName>
</protein>
<gene>
    <name evidence="1" type="ORF">CHIRRI_LOCUS3297</name>
</gene>
<sequence length="226" mass="26637">MFYLPPGFFVAHPVSKGIITFREFDIAYKYVEKKFEIEQRNKQLLRKSPNLLLDPLPKIPRFTGDENENKQYIIDLVDQFYRLNRMSYSIDDFEEENQVNVRNLEENESGYESDSLMIDASHDTIIAIEDDEPEEPLIPIEPTEQVDMTLIFSFDDICIHLVNNNECDDTLCESNHTFPSREFVLNKLIDHTPEQINMAYELILKSKVLKKKYLEVFNGFIILRQD</sequence>
<evidence type="ECO:0000313" key="1">
    <source>
        <dbReference type="EMBL" id="CAG9800353.1"/>
    </source>
</evidence>
<proteinExistence type="predicted"/>
<evidence type="ECO:0000313" key="2">
    <source>
        <dbReference type="Proteomes" id="UP001153620"/>
    </source>
</evidence>
<dbReference type="AlphaFoldDB" id="A0A9N9WLL8"/>